<feature type="compositionally biased region" description="Low complexity" evidence="1">
    <location>
        <begin position="73"/>
        <end position="83"/>
    </location>
</feature>
<dbReference type="AlphaFoldDB" id="A0A1S3X4S4"/>
<feature type="compositionally biased region" description="Basic residues" evidence="1">
    <location>
        <begin position="31"/>
        <end position="40"/>
    </location>
</feature>
<evidence type="ECO:0000313" key="2">
    <source>
        <dbReference type="RefSeq" id="XP_016434826.1"/>
    </source>
</evidence>
<dbReference type="KEGG" id="nta:107761158"/>
<feature type="compositionally biased region" description="Basic and acidic residues" evidence="1">
    <location>
        <begin position="85"/>
        <end position="97"/>
    </location>
</feature>
<feature type="region of interest" description="Disordered" evidence="1">
    <location>
        <begin position="1"/>
        <end position="102"/>
    </location>
</feature>
<sequence length="288" mass="31103">MTNPQDNLGIAPPVSPSNSSSSTPPSVSPKPRFRRQKMLARKTVASRSLRKALNEKLRASQRKESPAKESDSSSESEAFISASEGEEHGSSDTDKNQETPGEVNTYLVFSGVVENVDNRFVLVGSVKDVKGVESSRRGGKKKEKVLVICGGVEESGNKSGGSSSEEAAEGLVHLRKQQDEPGSYVEETLADILKKVGASYDPKKCKASLQKAPTASKPIKKSKMSSPKPTVPSVPKGRATRSRVKQSEAKLLKALEESRKKKKEKGKAKVVESSKAAEEEEEETELVH</sequence>
<dbReference type="OrthoDB" id="10525102at2759"/>
<accession>A0A1S3X4S4</accession>
<gene>
    <name evidence="2" type="primary">LOC107761158</name>
</gene>
<feature type="compositionally biased region" description="Basic and acidic residues" evidence="1">
    <location>
        <begin position="267"/>
        <end position="277"/>
    </location>
</feature>
<reference evidence="2" key="1">
    <citation type="submission" date="2025-08" db="UniProtKB">
        <authorList>
            <consortium name="RefSeq"/>
        </authorList>
    </citation>
    <scope>IDENTIFICATION</scope>
</reference>
<organism evidence="2">
    <name type="scientific">Nicotiana tabacum</name>
    <name type="common">Common tobacco</name>
    <dbReference type="NCBI Taxonomy" id="4097"/>
    <lineage>
        <taxon>Eukaryota</taxon>
        <taxon>Viridiplantae</taxon>
        <taxon>Streptophyta</taxon>
        <taxon>Embryophyta</taxon>
        <taxon>Tracheophyta</taxon>
        <taxon>Spermatophyta</taxon>
        <taxon>Magnoliopsida</taxon>
        <taxon>eudicotyledons</taxon>
        <taxon>Gunneridae</taxon>
        <taxon>Pentapetalae</taxon>
        <taxon>asterids</taxon>
        <taxon>lamiids</taxon>
        <taxon>Solanales</taxon>
        <taxon>Solanaceae</taxon>
        <taxon>Nicotianoideae</taxon>
        <taxon>Nicotianeae</taxon>
        <taxon>Nicotiana</taxon>
    </lineage>
</organism>
<name>A0A1S3X4S4_TOBAC</name>
<feature type="compositionally biased region" description="Acidic residues" evidence="1">
    <location>
        <begin position="278"/>
        <end position="288"/>
    </location>
</feature>
<feature type="compositionally biased region" description="Basic and acidic residues" evidence="1">
    <location>
        <begin position="245"/>
        <end position="259"/>
    </location>
</feature>
<feature type="compositionally biased region" description="Low complexity" evidence="1">
    <location>
        <begin position="224"/>
        <end position="236"/>
    </location>
</feature>
<evidence type="ECO:0000256" key="1">
    <source>
        <dbReference type="SAM" id="MobiDB-lite"/>
    </source>
</evidence>
<protein>
    <submittedName>
        <fullName evidence="2">Hepatoma-derived growth factor-related protein 2-like</fullName>
    </submittedName>
</protein>
<feature type="compositionally biased region" description="Low complexity" evidence="1">
    <location>
        <begin position="16"/>
        <end position="25"/>
    </location>
</feature>
<feature type="compositionally biased region" description="Basic and acidic residues" evidence="1">
    <location>
        <begin position="52"/>
        <end position="71"/>
    </location>
</feature>
<feature type="region of interest" description="Disordered" evidence="1">
    <location>
        <begin position="202"/>
        <end position="288"/>
    </location>
</feature>
<dbReference type="PaxDb" id="4097-A0A1S3X4S4"/>
<proteinExistence type="predicted"/>
<feature type="region of interest" description="Disordered" evidence="1">
    <location>
        <begin position="152"/>
        <end position="171"/>
    </location>
</feature>
<dbReference type="RefSeq" id="XP_016434826.1">
    <property type="nucleotide sequence ID" value="XM_016579340.1"/>
</dbReference>